<dbReference type="CDD" id="cd06257">
    <property type="entry name" value="DnaJ"/>
    <property type="match status" value="1"/>
</dbReference>
<organism evidence="5 6">
    <name type="scientific">Yarrowia lipolytica</name>
    <name type="common">Candida lipolytica</name>
    <dbReference type="NCBI Taxonomy" id="4952"/>
    <lineage>
        <taxon>Eukaryota</taxon>
        <taxon>Fungi</taxon>
        <taxon>Dikarya</taxon>
        <taxon>Ascomycota</taxon>
        <taxon>Saccharomycotina</taxon>
        <taxon>Dipodascomycetes</taxon>
        <taxon>Dipodascales</taxon>
        <taxon>Dipodascales incertae sedis</taxon>
        <taxon>Yarrowia</taxon>
    </lineage>
</organism>
<evidence type="ECO:0000256" key="1">
    <source>
        <dbReference type="ARBA" id="ARBA00023186"/>
    </source>
</evidence>
<evidence type="ECO:0000256" key="2">
    <source>
        <dbReference type="SAM" id="MobiDB-lite"/>
    </source>
</evidence>
<dbReference type="SUPFAM" id="SSF46565">
    <property type="entry name" value="Chaperone J-domain"/>
    <property type="match status" value="1"/>
</dbReference>
<feature type="region of interest" description="Disordered" evidence="2">
    <location>
        <begin position="234"/>
        <end position="273"/>
    </location>
</feature>
<name>A0A1D8NNX3_YARLL</name>
<dbReference type="PANTHER" id="PTHR44145">
    <property type="entry name" value="DNAJ HOMOLOG SUBFAMILY A MEMBER 3, MITOCHONDRIAL"/>
    <property type="match status" value="1"/>
</dbReference>
<evidence type="ECO:0000259" key="4">
    <source>
        <dbReference type="PROSITE" id="PS50076"/>
    </source>
</evidence>
<gene>
    <name evidence="5" type="ORF">YALI1_F23047g</name>
</gene>
<evidence type="ECO:0000313" key="5">
    <source>
        <dbReference type="EMBL" id="AOW07308.1"/>
    </source>
</evidence>
<feature type="compositionally biased region" description="Basic and acidic residues" evidence="2">
    <location>
        <begin position="240"/>
        <end position="268"/>
    </location>
</feature>
<dbReference type="PANTHER" id="PTHR44145:SF3">
    <property type="entry name" value="DNAJ HOMOLOG SUBFAMILY A MEMBER 3, MITOCHONDRIAL"/>
    <property type="match status" value="1"/>
</dbReference>
<keyword evidence="1" id="KW-0143">Chaperone</keyword>
<dbReference type="PROSITE" id="PS50076">
    <property type="entry name" value="DNAJ_2"/>
    <property type="match status" value="1"/>
</dbReference>
<dbReference type="InterPro" id="IPR051938">
    <property type="entry name" value="Apopto_cytoskel_mod"/>
</dbReference>
<protein>
    <recommendedName>
        <fullName evidence="4">J domain-containing protein</fullName>
    </recommendedName>
</protein>
<keyword evidence="3" id="KW-0812">Transmembrane</keyword>
<dbReference type="Gene3D" id="1.10.287.110">
    <property type="entry name" value="DnaJ domain"/>
    <property type="match status" value="1"/>
</dbReference>
<proteinExistence type="predicted"/>
<dbReference type="eggNOG" id="KOG0715">
    <property type="taxonomic scope" value="Eukaryota"/>
</dbReference>
<keyword evidence="3" id="KW-1133">Transmembrane helix</keyword>
<feature type="compositionally biased region" description="Basic and acidic residues" evidence="2">
    <location>
        <begin position="175"/>
        <end position="191"/>
    </location>
</feature>
<dbReference type="InterPro" id="IPR036869">
    <property type="entry name" value="J_dom_sf"/>
</dbReference>
<dbReference type="Pfam" id="PF00226">
    <property type="entry name" value="DnaJ"/>
    <property type="match status" value="1"/>
</dbReference>
<feature type="compositionally biased region" description="Polar residues" evidence="2">
    <location>
        <begin position="159"/>
        <end position="170"/>
    </location>
</feature>
<dbReference type="VEuPathDB" id="FungiDB:YALI0_F17292g"/>
<feature type="region of interest" description="Disordered" evidence="2">
    <location>
        <begin position="146"/>
        <end position="196"/>
    </location>
</feature>
<feature type="transmembrane region" description="Helical" evidence="3">
    <location>
        <begin position="273"/>
        <end position="295"/>
    </location>
</feature>
<feature type="domain" description="J" evidence="4">
    <location>
        <begin position="78"/>
        <end position="148"/>
    </location>
</feature>
<keyword evidence="3" id="KW-0472">Membrane</keyword>
<dbReference type="PRINTS" id="PR00625">
    <property type="entry name" value="JDOMAIN"/>
</dbReference>
<dbReference type="VEuPathDB" id="FungiDB:YALI1_F23047g"/>
<reference evidence="5 6" key="1">
    <citation type="journal article" date="2016" name="PLoS ONE">
        <title>Sequence Assembly of Yarrowia lipolytica Strain W29/CLIB89 Shows Transposable Element Diversity.</title>
        <authorList>
            <person name="Magnan C."/>
            <person name="Yu J."/>
            <person name="Chang I."/>
            <person name="Jahn E."/>
            <person name="Kanomata Y."/>
            <person name="Wu J."/>
            <person name="Zeller M."/>
            <person name="Oakes M."/>
            <person name="Baldi P."/>
            <person name="Sandmeyer S."/>
        </authorList>
    </citation>
    <scope>NUCLEOTIDE SEQUENCE [LARGE SCALE GENOMIC DNA]</scope>
    <source>
        <strain evidence="6">CLIB89(W29)</strain>
    </source>
</reference>
<dbReference type="KEGG" id="yli:2907848"/>
<dbReference type="EMBL" id="CP017558">
    <property type="protein sequence ID" value="AOW07308.1"/>
    <property type="molecule type" value="Genomic_DNA"/>
</dbReference>
<dbReference type="InterPro" id="IPR001623">
    <property type="entry name" value="DnaJ_domain"/>
</dbReference>
<dbReference type="RefSeq" id="XP_505529.2">
    <property type="nucleotide sequence ID" value="XM_505529.3"/>
</dbReference>
<dbReference type="GeneID" id="2907848"/>
<evidence type="ECO:0000256" key="3">
    <source>
        <dbReference type="SAM" id="Phobius"/>
    </source>
</evidence>
<dbReference type="Proteomes" id="UP000182444">
    <property type="component" value="Chromosome 1F"/>
</dbReference>
<sequence>MYCCSRNSWGNAPKSLSLSQSVVPQPKPNLESFPIILHGTGTCNFTSYRNSSLTESTMWRLGPRHFSTSAARAADSSTHYSILGVSVSATAAEIKTAFYQLSKVYHPDRVRNKSEEEQKMSRLKFEEVSMAYTVLSDPAQKRDYDQQNSYRFNGGSAGTQGNPNTGSGFHSTGMFRERPASGFNRRADKQRTSTFQGGYRTSKMKANTASSRFSGEHREASNYDVPHFDYDKHHHQQCSYEEHRVRHQRQQDEEFRQARRKKNEERQYHTQGGGINVGAVAGLGATGVVLIAMMCR</sequence>
<evidence type="ECO:0000313" key="6">
    <source>
        <dbReference type="Proteomes" id="UP000182444"/>
    </source>
</evidence>
<dbReference type="AlphaFoldDB" id="A0A1D8NNX3"/>
<accession>A0A1D8NNX3</accession>
<dbReference type="SMART" id="SM00271">
    <property type="entry name" value="DnaJ"/>
    <property type="match status" value="1"/>
</dbReference>